<dbReference type="RefSeq" id="WP_165149147.1">
    <property type="nucleotide sequence ID" value="NZ_JAEHFQ010000010.1"/>
</dbReference>
<evidence type="ECO:0000313" key="1">
    <source>
        <dbReference type="EMBL" id="MBM0635078.1"/>
    </source>
</evidence>
<protein>
    <submittedName>
        <fullName evidence="1">Uncharacterized protein</fullName>
    </submittedName>
</protein>
<reference evidence="1" key="1">
    <citation type="submission" date="2020-12" db="EMBL/GenBank/DDBJ databases">
        <title>Paenibacillus polymyxa LMG 27872: a double-edged sword.</title>
        <authorList>
            <person name="Langendries S."/>
            <person name="Garcia Mendez S."/>
            <person name="Beirinckx S."/>
            <person name="Viaene T."/>
            <person name="Baeyen S."/>
            <person name="Goeminne G."/>
            <person name="Willems A."/>
            <person name="Debode J."/>
            <person name="Goormachtig S."/>
        </authorList>
    </citation>
    <scope>NUCLEOTIDE SEQUENCE</scope>
    <source>
        <strain evidence="1">LMG 27872</strain>
    </source>
</reference>
<dbReference type="Proteomes" id="UP000650605">
    <property type="component" value="Unassembled WGS sequence"/>
</dbReference>
<proteinExistence type="predicted"/>
<evidence type="ECO:0000313" key="2">
    <source>
        <dbReference type="Proteomes" id="UP000650605"/>
    </source>
</evidence>
<sequence length="114" mass="13118">MDNWNDGNTQEQNEIYIDQLIGEIDHILHKIINELGKLGIAYGIIKEFSYAPEEPPTWTISIEDSKTVLTLDILFQYMSQHRNIRDALTHFMHDHFPTLLNQSINGEGFSTNGT</sequence>
<dbReference type="EMBL" id="JAEHFQ010000010">
    <property type="protein sequence ID" value="MBM0635078.1"/>
    <property type="molecule type" value="Genomic_DNA"/>
</dbReference>
<name>A0A8I1LVH8_PAEPO</name>
<dbReference type="AlphaFoldDB" id="A0A8I1LVH8"/>
<accession>A0A8I1LVH8</accession>
<gene>
    <name evidence="1" type="ORF">JDW19_18380</name>
</gene>
<comment type="caution">
    <text evidence="1">The sequence shown here is derived from an EMBL/GenBank/DDBJ whole genome shotgun (WGS) entry which is preliminary data.</text>
</comment>
<organism evidence="1 2">
    <name type="scientific">Paenibacillus polymyxa</name>
    <name type="common">Bacillus polymyxa</name>
    <dbReference type="NCBI Taxonomy" id="1406"/>
    <lineage>
        <taxon>Bacteria</taxon>
        <taxon>Bacillati</taxon>
        <taxon>Bacillota</taxon>
        <taxon>Bacilli</taxon>
        <taxon>Bacillales</taxon>
        <taxon>Paenibacillaceae</taxon>
        <taxon>Paenibacillus</taxon>
    </lineage>
</organism>